<organism evidence="2 3">
    <name type="scientific">Pelistega europaea</name>
    <dbReference type="NCBI Taxonomy" id="106147"/>
    <lineage>
        <taxon>Bacteria</taxon>
        <taxon>Pseudomonadati</taxon>
        <taxon>Pseudomonadota</taxon>
        <taxon>Betaproteobacteria</taxon>
        <taxon>Burkholderiales</taxon>
        <taxon>Alcaligenaceae</taxon>
        <taxon>Pelistega</taxon>
    </lineage>
</organism>
<dbReference type="InterPro" id="IPR036259">
    <property type="entry name" value="MFS_trans_sf"/>
</dbReference>
<accession>A0A7Y4LCP9</accession>
<evidence type="ECO:0000256" key="1">
    <source>
        <dbReference type="SAM" id="Phobius"/>
    </source>
</evidence>
<evidence type="ECO:0000313" key="2">
    <source>
        <dbReference type="EMBL" id="NOL50032.1"/>
    </source>
</evidence>
<sequence length="171" mass="18839">MQAQQSPSSFIQLCTFPAFICLWLAFFLTNLGSVLLLSTLVLKTYLQTASSFSAGIVYVVQWFLPILFLPLNGWINNQFPIKWSLIIIQLFTVGASLGVGYFFKENMPLFFVLLCLRGFCENTMKSAGAVALKIYMPAGLLPLSVSLYDSARYLGALGGGCVSNAFYSPDE</sequence>
<keyword evidence="1" id="KW-1133">Transmembrane helix</keyword>
<protein>
    <submittedName>
        <fullName evidence="2">Uncharacterized protein</fullName>
    </submittedName>
</protein>
<feature type="transmembrane region" description="Helical" evidence="1">
    <location>
        <begin position="16"/>
        <end position="42"/>
    </location>
</feature>
<gene>
    <name evidence="2" type="ORF">HKX40_07785</name>
</gene>
<keyword evidence="1" id="KW-0472">Membrane</keyword>
<comment type="caution">
    <text evidence="2">The sequence shown here is derived from an EMBL/GenBank/DDBJ whole genome shotgun (WGS) entry which is preliminary data.</text>
</comment>
<dbReference type="SUPFAM" id="SSF103473">
    <property type="entry name" value="MFS general substrate transporter"/>
    <property type="match status" value="1"/>
</dbReference>
<keyword evidence="3" id="KW-1185">Reference proteome</keyword>
<name>A0A7Y4LCP9_9BURK</name>
<feature type="transmembrane region" description="Helical" evidence="1">
    <location>
        <begin position="54"/>
        <end position="75"/>
    </location>
</feature>
<feature type="transmembrane region" description="Helical" evidence="1">
    <location>
        <begin position="81"/>
        <end position="103"/>
    </location>
</feature>
<dbReference type="EMBL" id="JABGBO010000008">
    <property type="protein sequence ID" value="NOL50032.1"/>
    <property type="molecule type" value="Genomic_DNA"/>
</dbReference>
<dbReference type="Proteomes" id="UP000541421">
    <property type="component" value="Unassembled WGS sequence"/>
</dbReference>
<reference evidence="2 3" key="1">
    <citation type="submission" date="2020-05" db="EMBL/GenBank/DDBJ databases">
        <authorList>
            <person name="Niu N."/>
        </authorList>
    </citation>
    <scope>NUCLEOTIDE SEQUENCE [LARGE SCALE GENOMIC DNA]</scope>
    <source>
        <strain evidence="2 3">LMG10982</strain>
    </source>
</reference>
<proteinExistence type="predicted"/>
<evidence type="ECO:0000313" key="3">
    <source>
        <dbReference type="Proteomes" id="UP000541421"/>
    </source>
</evidence>
<dbReference type="RefSeq" id="WP_171589020.1">
    <property type="nucleotide sequence ID" value="NZ_JABGBO010000008.1"/>
</dbReference>
<dbReference type="AlphaFoldDB" id="A0A7Y4LCP9"/>
<keyword evidence="1" id="KW-0812">Transmembrane</keyword>
<dbReference type="Gene3D" id="1.20.1250.20">
    <property type="entry name" value="MFS general substrate transporter like domains"/>
    <property type="match status" value="1"/>
</dbReference>